<keyword evidence="2" id="KW-0597">Phosphoprotein</keyword>
<dbReference type="PROSITE" id="PS51897">
    <property type="entry name" value="ANNEXIN_2"/>
    <property type="match status" value="3"/>
</dbReference>
<evidence type="ECO:0000313" key="9">
    <source>
        <dbReference type="WBParaSite" id="PSAMB.scaffold4094size15725.g23472.t1"/>
    </source>
</evidence>
<dbReference type="FunFam" id="1.10.220.10:FF:000001">
    <property type="entry name" value="Annexin"/>
    <property type="match status" value="1"/>
</dbReference>
<dbReference type="Pfam" id="PF00191">
    <property type="entry name" value="Annexin"/>
    <property type="match status" value="4"/>
</dbReference>
<name>A0A914WH70_9BILA</name>
<dbReference type="PANTHER" id="PTHR10502">
    <property type="entry name" value="ANNEXIN"/>
    <property type="match status" value="1"/>
</dbReference>
<keyword evidence="4 7" id="KW-0106">Calcium</keyword>
<dbReference type="PANTHER" id="PTHR10502:SF102">
    <property type="entry name" value="ANNEXIN B11"/>
    <property type="match status" value="1"/>
</dbReference>
<dbReference type="FunFam" id="1.10.220.10:FF:000002">
    <property type="entry name" value="Annexin"/>
    <property type="match status" value="1"/>
</dbReference>
<dbReference type="Gene3D" id="1.10.220.10">
    <property type="entry name" value="Annexin"/>
    <property type="match status" value="4"/>
</dbReference>
<dbReference type="GO" id="GO:0005634">
    <property type="term" value="C:nucleus"/>
    <property type="evidence" value="ECO:0007669"/>
    <property type="project" value="TreeGrafter"/>
</dbReference>
<comment type="similarity">
    <text evidence="1 7">Belongs to the annexin family.</text>
</comment>
<dbReference type="SMART" id="SM00335">
    <property type="entry name" value="ANX"/>
    <property type="match status" value="4"/>
</dbReference>
<dbReference type="AlphaFoldDB" id="A0A914WH70"/>
<evidence type="ECO:0000256" key="6">
    <source>
        <dbReference type="ARBA" id="ARBA00023302"/>
    </source>
</evidence>
<evidence type="ECO:0000256" key="2">
    <source>
        <dbReference type="ARBA" id="ARBA00022553"/>
    </source>
</evidence>
<keyword evidence="5 7" id="KW-0041">Annexin</keyword>
<keyword evidence="3 7" id="KW-0677">Repeat</keyword>
<dbReference type="InterPro" id="IPR018502">
    <property type="entry name" value="Annexin_repeat"/>
</dbReference>
<dbReference type="GO" id="GO:0012506">
    <property type="term" value="C:vesicle membrane"/>
    <property type="evidence" value="ECO:0007669"/>
    <property type="project" value="TreeGrafter"/>
</dbReference>
<dbReference type="WBParaSite" id="PSAMB.scaffold4094size15725.g23472.t1">
    <property type="protein sequence ID" value="PSAMB.scaffold4094size15725.g23472.t1"/>
    <property type="gene ID" value="PSAMB.scaffold4094size15725.g23472"/>
</dbReference>
<dbReference type="GO" id="GO:0005886">
    <property type="term" value="C:plasma membrane"/>
    <property type="evidence" value="ECO:0007669"/>
    <property type="project" value="TreeGrafter"/>
</dbReference>
<dbReference type="InterPro" id="IPR018252">
    <property type="entry name" value="Annexin_repeat_CS"/>
</dbReference>
<evidence type="ECO:0000256" key="1">
    <source>
        <dbReference type="ARBA" id="ARBA00007831"/>
    </source>
</evidence>
<proteinExistence type="inferred from homology"/>
<organism evidence="8 9">
    <name type="scientific">Plectus sambesii</name>
    <dbReference type="NCBI Taxonomy" id="2011161"/>
    <lineage>
        <taxon>Eukaryota</taxon>
        <taxon>Metazoa</taxon>
        <taxon>Ecdysozoa</taxon>
        <taxon>Nematoda</taxon>
        <taxon>Chromadorea</taxon>
        <taxon>Plectida</taxon>
        <taxon>Plectina</taxon>
        <taxon>Plectoidea</taxon>
        <taxon>Plectidae</taxon>
        <taxon>Plectus</taxon>
    </lineage>
</organism>
<dbReference type="GO" id="GO:0005509">
    <property type="term" value="F:calcium ion binding"/>
    <property type="evidence" value="ECO:0007669"/>
    <property type="project" value="InterPro"/>
</dbReference>
<dbReference type="FunFam" id="1.10.220.10:FF:000003">
    <property type="entry name" value="Annexin"/>
    <property type="match status" value="1"/>
</dbReference>
<evidence type="ECO:0000256" key="7">
    <source>
        <dbReference type="RuleBase" id="RU003540"/>
    </source>
</evidence>
<dbReference type="GO" id="GO:0001786">
    <property type="term" value="F:phosphatidylserine binding"/>
    <property type="evidence" value="ECO:0007669"/>
    <property type="project" value="TreeGrafter"/>
</dbReference>
<dbReference type="PRINTS" id="PR00196">
    <property type="entry name" value="ANNEXIN"/>
</dbReference>
<reference evidence="9" key="1">
    <citation type="submission" date="2022-11" db="UniProtKB">
        <authorList>
            <consortium name="WormBaseParasite"/>
        </authorList>
    </citation>
    <scope>IDENTIFICATION</scope>
</reference>
<dbReference type="GO" id="GO:0005544">
    <property type="term" value="F:calcium-dependent phospholipid binding"/>
    <property type="evidence" value="ECO:0007669"/>
    <property type="project" value="UniProtKB-KW"/>
</dbReference>
<accession>A0A914WH70</accession>
<dbReference type="PROSITE" id="PS00223">
    <property type="entry name" value="ANNEXIN_1"/>
    <property type="match status" value="2"/>
</dbReference>
<dbReference type="GO" id="GO:0005737">
    <property type="term" value="C:cytoplasm"/>
    <property type="evidence" value="ECO:0007669"/>
    <property type="project" value="TreeGrafter"/>
</dbReference>
<keyword evidence="8" id="KW-1185">Reference proteome</keyword>
<dbReference type="SUPFAM" id="SSF47874">
    <property type="entry name" value="Annexin"/>
    <property type="match status" value="1"/>
</dbReference>
<dbReference type="Proteomes" id="UP000887566">
    <property type="component" value="Unplaced"/>
</dbReference>
<sequence length="321" mass="36644">MTHDDAEHRGTIQTVFADPNQDAAALHEAMQGKGCKEDEVIDVLCARSNAQRQHIAQTYESMYGTVLRKELKDELKGDFEDLMLALMETPARYDAQQLHDAMKGLGTKESVLIEIICSRSSEELHAIQQEYHMLFEKSLVHELEKELSGDLKRLLVLLCTNVRHESNRIKIRKGNEDAEELYKTTLHKEESRFAEMLATQSFAQLRVVFCAYGKFVSHDIQEDVEEQFSGDAKTAYLAIVRCVKNRPAYFAERLHHSMKGFGTKDADLIRVVVSRSEIDMVAIKREYGRMYEKTLESAIETECSGNYKKALIALIIGNEQF</sequence>
<keyword evidence="6 7" id="KW-0111">Calcium/phospholipid-binding</keyword>
<dbReference type="InterPro" id="IPR037104">
    <property type="entry name" value="Annexin_sf"/>
</dbReference>
<evidence type="ECO:0000256" key="5">
    <source>
        <dbReference type="ARBA" id="ARBA00023216"/>
    </source>
</evidence>
<comment type="domain">
    <text evidence="7">A pair of annexin repeats may form one binding site for calcium and phospholipid.</text>
</comment>
<protein>
    <recommendedName>
        <fullName evidence="7">Annexin</fullName>
    </recommendedName>
</protein>
<dbReference type="InterPro" id="IPR001464">
    <property type="entry name" value="Annexin"/>
</dbReference>
<evidence type="ECO:0000256" key="3">
    <source>
        <dbReference type="ARBA" id="ARBA00022737"/>
    </source>
</evidence>
<evidence type="ECO:0000313" key="8">
    <source>
        <dbReference type="Proteomes" id="UP000887566"/>
    </source>
</evidence>
<evidence type="ECO:0000256" key="4">
    <source>
        <dbReference type="ARBA" id="ARBA00022837"/>
    </source>
</evidence>
<dbReference type="FunFam" id="1.10.220.10:FF:000005">
    <property type="entry name" value="Annexin"/>
    <property type="match status" value="1"/>
</dbReference>